<dbReference type="EMBL" id="JH795860">
    <property type="protein sequence ID" value="EJU03094.1"/>
    <property type="molecule type" value="Genomic_DNA"/>
</dbReference>
<reference evidence="1 2" key="1">
    <citation type="journal article" date="2012" name="Science">
        <title>The Paleozoic origin of enzymatic lignin decomposition reconstructed from 31 fungal genomes.</title>
        <authorList>
            <person name="Floudas D."/>
            <person name="Binder M."/>
            <person name="Riley R."/>
            <person name="Barry K."/>
            <person name="Blanchette R.A."/>
            <person name="Henrissat B."/>
            <person name="Martinez A.T."/>
            <person name="Otillar R."/>
            <person name="Spatafora J.W."/>
            <person name="Yadav J.S."/>
            <person name="Aerts A."/>
            <person name="Benoit I."/>
            <person name="Boyd A."/>
            <person name="Carlson A."/>
            <person name="Copeland A."/>
            <person name="Coutinho P.M."/>
            <person name="de Vries R.P."/>
            <person name="Ferreira P."/>
            <person name="Findley K."/>
            <person name="Foster B."/>
            <person name="Gaskell J."/>
            <person name="Glotzer D."/>
            <person name="Gorecki P."/>
            <person name="Heitman J."/>
            <person name="Hesse C."/>
            <person name="Hori C."/>
            <person name="Igarashi K."/>
            <person name="Jurgens J.A."/>
            <person name="Kallen N."/>
            <person name="Kersten P."/>
            <person name="Kohler A."/>
            <person name="Kuees U."/>
            <person name="Kumar T.K.A."/>
            <person name="Kuo A."/>
            <person name="LaButti K."/>
            <person name="Larrondo L.F."/>
            <person name="Lindquist E."/>
            <person name="Ling A."/>
            <person name="Lombard V."/>
            <person name="Lucas S."/>
            <person name="Lundell T."/>
            <person name="Martin R."/>
            <person name="McLaughlin D.J."/>
            <person name="Morgenstern I."/>
            <person name="Morin E."/>
            <person name="Murat C."/>
            <person name="Nagy L.G."/>
            <person name="Nolan M."/>
            <person name="Ohm R.A."/>
            <person name="Patyshakuliyeva A."/>
            <person name="Rokas A."/>
            <person name="Ruiz-Duenas F.J."/>
            <person name="Sabat G."/>
            <person name="Salamov A."/>
            <person name="Samejima M."/>
            <person name="Schmutz J."/>
            <person name="Slot J.C."/>
            <person name="St John F."/>
            <person name="Stenlid J."/>
            <person name="Sun H."/>
            <person name="Sun S."/>
            <person name="Syed K."/>
            <person name="Tsang A."/>
            <person name="Wiebenga A."/>
            <person name="Young D."/>
            <person name="Pisabarro A."/>
            <person name="Eastwood D.C."/>
            <person name="Martin F."/>
            <person name="Cullen D."/>
            <person name="Grigoriev I.V."/>
            <person name="Hibbett D.S."/>
        </authorList>
    </citation>
    <scope>NUCLEOTIDE SEQUENCE [LARGE SCALE GENOMIC DNA]</scope>
    <source>
        <strain evidence="1 2">DJM-731 SS1</strain>
    </source>
</reference>
<dbReference type="AlphaFoldDB" id="M5G317"/>
<proteinExistence type="predicted"/>
<dbReference type="STRING" id="1858805.M5G317"/>
<dbReference type="Proteomes" id="UP000030653">
    <property type="component" value="Unassembled WGS sequence"/>
</dbReference>
<dbReference type="HOGENOM" id="CLU_053354_1_0_1"/>
<dbReference type="OMA" id="FALSETH"/>
<sequence length="164" mass="18810">MAKSVDTYLQAKGWKKNAQMEGVIRNKFTAQLPPVQGEEDTPGAQGVVVFILGARINHPLGFMAPGVKELGEWAQKCYKELEDKYDEYGMLGMSTYLGTSRASGNEILTLMYFRNTYGLHTFALSETHRATWNWWLAVQKKYQHMGIMHETYDVPPRHWESVYV</sequence>
<evidence type="ECO:0000313" key="2">
    <source>
        <dbReference type="Proteomes" id="UP000030653"/>
    </source>
</evidence>
<dbReference type="OrthoDB" id="3355622at2759"/>
<evidence type="ECO:0008006" key="3">
    <source>
        <dbReference type="Google" id="ProtNLM"/>
    </source>
</evidence>
<dbReference type="Pfam" id="PF13826">
    <property type="entry name" value="Monooxy_af470-like"/>
    <property type="match status" value="1"/>
</dbReference>
<dbReference type="RefSeq" id="XP_040629988.1">
    <property type="nucleotide sequence ID" value="XM_040772387.1"/>
</dbReference>
<dbReference type="GeneID" id="63687449"/>
<organism evidence="1 2">
    <name type="scientific">Dacryopinax primogenitus (strain DJM 731)</name>
    <name type="common">Brown rot fungus</name>
    <dbReference type="NCBI Taxonomy" id="1858805"/>
    <lineage>
        <taxon>Eukaryota</taxon>
        <taxon>Fungi</taxon>
        <taxon>Dikarya</taxon>
        <taxon>Basidiomycota</taxon>
        <taxon>Agaricomycotina</taxon>
        <taxon>Dacrymycetes</taxon>
        <taxon>Dacrymycetales</taxon>
        <taxon>Dacrymycetaceae</taxon>
        <taxon>Dacryopinax</taxon>
    </lineage>
</organism>
<name>M5G317_DACPD</name>
<evidence type="ECO:0000313" key="1">
    <source>
        <dbReference type="EMBL" id="EJU03094.1"/>
    </source>
</evidence>
<dbReference type="InterPro" id="IPR025444">
    <property type="entry name" value="Monooxy_af470"/>
</dbReference>
<feature type="non-terminal residue" evidence="1">
    <location>
        <position position="1"/>
    </location>
</feature>
<keyword evidence="2" id="KW-1185">Reference proteome</keyword>
<protein>
    <recommendedName>
        <fullName evidence="3">ABM domain-containing protein</fullName>
    </recommendedName>
</protein>
<gene>
    <name evidence="1" type="ORF">DACRYDRAFT_21416</name>
</gene>
<accession>M5G317</accession>